<dbReference type="AlphaFoldDB" id="A0A930FYK2"/>
<dbReference type="PRINTS" id="PR00702">
    <property type="entry name" value="ACRIFLAVINRP"/>
</dbReference>
<feature type="transmembrane region" description="Helical" evidence="9">
    <location>
        <begin position="366"/>
        <end position="390"/>
    </location>
</feature>
<dbReference type="Gene3D" id="1.20.1640.10">
    <property type="entry name" value="Multidrug efflux transporter AcrB transmembrane domain"/>
    <property type="match status" value="2"/>
</dbReference>
<evidence type="ECO:0000256" key="3">
    <source>
        <dbReference type="ARBA" id="ARBA00022448"/>
    </source>
</evidence>
<organism evidence="11 12">
    <name type="scientific">Dechloromonas agitata</name>
    <dbReference type="NCBI Taxonomy" id="73030"/>
    <lineage>
        <taxon>Bacteria</taxon>
        <taxon>Pseudomonadati</taxon>
        <taxon>Pseudomonadota</taxon>
        <taxon>Betaproteobacteria</taxon>
        <taxon>Rhodocyclales</taxon>
        <taxon>Azonexaceae</taxon>
        <taxon>Dechloromonas</taxon>
    </lineage>
</organism>
<feature type="transmembrane region" description="Helical" evidence="9">
    <location>
        <begin position="972"/>
        <end position="996"/>
    </location>
</feature>
<sequence>MAKFFIYRPVFAIVTAIVLTLCGIIAGISLPIAQYPQITLPTIRVSAVYPGASAEVVEQAIAQPIEEQVNGVEGMLYMSSSSSGNGGYNLDITFGLENNADIAAVQVQNRSSQANARLPSEAISAGITTKKQTPDVLMSLALVSPNGTYDELFLANYATINVVEAIKRIKGVGNVSLFGAEFGMRLWLRPDRMASLGVTPSDIYRAIQEQNAQAPAGQVGQMPAPKTQQFQYGVEVRGRLSEVSEFEEIIVRAKPDGSFVRVRDVARVELGAKDYVFQSRLNGQPAAAFSINLTPDASALETAGLINAELKSLATSFPADLSYDVVLDNTVFVKASLNEVVHTFFEALLLVLVVVFLFLQNWRATVIPMLAVPVSLVGTFAAFTLLGFTINTLTLFGMVLAIGIVVDDAIVVVEAVEHHMEHSGLNARDATLRAMEEVSGPVVAIALILAAVFVPVAFLGGISGVMYKQFAITVAVSTVLSAFVALSLTPALCALMLKPKDKKQRPGLAGRFFGGFNRVFERLTDSYGRKVQTLIRRSLLSLLMLGILIFAAFGLMNKVPGGFVPSEDQGYFLGSVQLPAAASLNRTEIVTTKVDAILKSHEAVDKRLIINGYNILNGAPQSDSALFVATLKPWAERSTDSLKTVIMGTYLQAAKLPEAIILAFNPPPIPGLGSTGGFSFKLQDRSGGTPQELAKVADNFMAAARQRPEIGSIYSKFNPRTPAYRLAVDREKAKKLGVPISDVTNALQTFLGGLNVNDFSRFGRTYKVTMQAEPEYRSDIQGIGLFHVRNGDNQMIPLSTLVTPMPTSAPTVLERYNLYRTAELGGNPGAGYSSGDAIAAMEDVAATTLPAGYGFEWSGISRQEKESAGKAPIVFGLAIVFVFLFLAALYESWAVPFAVLFAVPLGVFGAMLGLWLTGLTNNIYAQIGLILLIGLAAKNAILIVEFAKMKREEGEDAVSAAIAAAKLRLRPIIMTSFAFILGVVPLIIASGAGAAARVSIGITVFAGMLAATLLAIFMVPVLFVAVDRVVARFSKKTADQPEVQA</sequence>
<feature type="transmembrane region" description="Helical" evidence="9">
    <location>
        <begin position="470"/>
        <end position="497"/>
    </location>
</feature>
<evidence type="ECO:0000256" key="9">
    <source>
        <dbReference type="RuleBase" id="RU364070"/>
    </source>
</evidence>
<dbReference type="NCBIfam" id="TIGR00915">
    <property type="entry name" value="2A0602"/>
    <property type="match status" value="1"/>
</dbReference>
<evidence type="ECO:0000256" key="5">
    <source>
        <dbReference type="ARBA" id="ARBA00022519"/>
    </source>
</evidence>
<comment type="caution">
    <text evidence="11">The sequence shown here is derived from an EMBL/GenBank/DDBJ whole genome shotgun (WGS) entry which is preliminary data.</text>
</comment>
<dbReference type="SUPFAM" id="SSF82693">
    <property type="entry name" value="Multidrug efflux transporter AcrB pore domain, PN1, PN2, PC1 and PC2 subdomains"/>
    <property type="match status" value="4"/>
</dbReference>
<dbReference type="InterPro" id="IPR027463">
    <property type="entry name" value="AcrB_DN_DC_subdom"/>
</dbReference>
<evidence type="ECO:0000256" key="7">
    <source>
        <dbReference type="ARBA" id="ARBA00022989"/>
    </source>
</evidence>
<dbReference type="NCBIfam" id="NF000282">
    <property type="entry name" value="RND_permease_1"/>
    <property type="match status" value="1"/>
</dbReference>
<evidence type="ECO:0000259" key="10">
    <source>
        <dbReference type="PROSITE" id="PS50156"/>
    </source>
</evidence>
<evidence type="ECO:0000256" key="1">
    <source>
        <dbReference type="ARBA" id="ARBA00004429"/>
    </source>
</evidence>
<evidence type="ECO:0000256" key="2">
    <source>
        <dbReference type="ARBA" id="ARBA00010942"/>
    </source>
</evidence>
<feature type="transmembrane region" description="Helical" evidence="9">
    <location>
        <begin position="539"/>
        <end position="556"/>
    </location>
</feature>
<dbReference type="GO" id="GO:0009636">
    <property type="term" value="P:response to toxic substance"/>
    <property type="evidence" value="ECO:0007669"/>
    <property type="project" value="UniProtKB-ARBA"/>
</dbReference>
<dbReference type="FunFam" id="1.20.1640.10:FF:000001">
    <property type="entry name" value="Efflux pump membrane transporter"/>
    <property type="match status" value="1"/>
</dbReference>
<dbReference type="Proteomes" id="UP000718593">
    <property type="component" value="Unassembled WGS sequence"/>
</dbReference>
<feature type="transmembrane region" description="Helical" evidence="9">
    <location>
        <begin position="396"/>
        <end position="417"/>
    </location>
</feature>
<accession>A0A930FYK2</accession>
<keyword evidence="6 9" id="KW-0812">Transmembrane</keyword>
<keyword evidence="3 9" id="KW-0813">Transport</keyword>
<dbReference type="PROSITE" id="PS50156">
    <property type="entry name" value="SSD"/>
    <property type="match status" value="1"/>
</dbReference>
<evidence type="ECO:0000256" key="8">
    <source>
        <dbReference type="ARBA" id="ARBA00023136"/>
    </source>
</evidence>
<evidence type="ECO:0000313" key="12">
    <source>
        <dbReference type="Proteomes" id="UP000718593"/>
    </source>
</evidence>
<feature type="transmembrane region" description="Helical" evidence="9">
    <location>
        <begin position="340"/>
        <end position="359"/>
    </location>
</feature>
<comment type="similarity">
    <text evidence="2 9">Belongs to the resistance-nodulation-cell division (RND) (TC 2.A.6) family.</text>
</comment>
<dbReference type="Gene3D" id="3.30.70.1320">
    <property type="entry name" value="Multidrug efflux transporter AcrB pore domain like"/>
    <property type="match status" value="1"/>
</dbReference>
<keyword evidence="7 9" id="KW-1133">Transmembrane helix</keyword>
<dbReference type="SUPFAM" id="SSF82866">
    <property type="entry name" value="Multidrug efflux transporter AcrB transmembrane domain"/>
    <property type="match status" value="2"/>
</dbReference>
<reference evidence="11" key="1">
    <citation type="submission" date="2020-04" db="EMBL/GenBank/DDBJ databases">
        <title>Deep metagenomics examines the oral microbiome during advanced dental caries in children, revealing novel taxa and co-occurrences with host molecules.</title>
        <authorList>
            <person name="Baker J.L."/>
            <person name="Morton J.T."/>
            <person name="Dinis M."/>
            <person name="Alvarez R."/>
            <person name="Tran N.C."/>
            <person name="Knight R."/>
            <person name="Edlund A."/>
        </authorList>
    </citation>
    <scope>NUCLEOTIDE SEQUENCE</scope>
    <source>
        <strain evidence="11">JCVI_32_bin.24</strain>
    </source>
</reference>
<dbReference type="Pfam" id="PF00873">
    <property type="entry name" value="ACR_tran"/>
    <property type="match status" value="1"/>
</dbReference>
<dbReference type="Gene3D" id="3.30.70.1430">
    <property type="entry name" value="Multidrug efflux transporter AcrB pore domain"/>
    <property type="match status" value="2"/>
</dbReference>
<name>A0A930FYK2_9RHOO</name>
<dbReference type="SUPFAM" id="SSF82714">
    <property type="entry name" value="Multidrug efflux transporter AcrB TolC docking domain, DN and DC subdomains"/>
    <property type="match status" value="2"/>
</dbReference>
<feature type="transmembrane region" description="Helical" evidence="9">
    <location>
        <begin position="1002"/>
        <end position="1026"/>
    </location>
</feature>
<gene>
    <name evidence="11" type="ORF">HXL68_02435</name>
</gene>
<dbReference type="GO" id="GO:0015562">
    <property type="term" value="F:efflux transmembrane transporter activity"/>
    <property type="evidence" value="ECO:0007669"/>
    <property type="project" value="InterPro"/>
</dbReference>
<feature type="domain" description="SSD" evidence="10">
    <location>
        <begin position="369"/>
        <end position="495"/>
    </location>
</feature>
<evidence type="ECO:0000313" key="11">
    <source>
        <dbReference type="EMBL" id="MBF1163875.1"/>
    </source>
</evidence>
<keyword evidence="8 9" id="KW-0472">Membrane</keyword>
<feature type="transmembrane region" description="Helical" evidence="9">
    <location>
        <begin position="871"/>
        <end position="890"/>
    </location>
</feature>
<dbReference type="FunFam" id="3.30.70.1430:FF:000001">
    <property type="entry name" value="Efflux pump membrane transporter"/>
    <property type="match status" value="1"/>
</dbReference>
<feature type="transmembrane region" description="Helical" evidence="9">
    <location>
        <begin position="923"/>
        <end position="944"/>
    </location>
</feature>
<dbReference type="InterPro" id="IPR001036">
    <property type="entry name" value="Acrflvin-R"/>
</dbReference>
<dbReference type="Gene3D" id="3.30.70.1440">
    <property type="entry name" value="Multidrug efflux transporter AcrB pore domain"/>
    <property type="match status" value="1"/>
</dbReference>
<feature type="transmembrane region" description="Helical" evidence="9">
    <location>
        <begin position="897"/>
        <end position="917"/>
    </location>
</feature>
<dbReference type="InterPro" id="IPR000731">
    <property type="entry name" value="SSD"/>
</dbReference>
<dbReference type="GO" id="GO:0042910">
    <property type="term" value="F:xenobiotic transmembrane transporter activity"/>
    <property type="evidence" value="ECO:0007669"/>
    <property type="project" value="TreeGrafter"/>
</dbReference>
<comment type="subcellular location">
    <subcellularLocation>
        <location evidence="1 9">Cell inner membrane</location>
        <topology evidence="1 9">Multi-pass membrane protein</topology>
    </subcellularLocation>
</comment>
<keyword evidence="4" id="KW-1003">Cell membrane</keyword>
<feature type="transmembrane region" description="Helical" evidence="9">
    <location>
        <begin position="438"/>
        <end position="458"/>
    </location>
</feature>
<proteinExistence type="inferred from homology"/>
<dbReference type="Gene3D" id="3.30.2090.10">
    <property type="entry name" value="Multidrug efflux transporter AcrB TolC docking domain, DN and DC subdomains"/>
    <property type="match status" value="2"/>
</dbReference>
<evidence type="ECO:0000256" key="4">
    <source>
        <dbReference type="ARBA" id="ARBA00022475"/>
    </source>
</evidence>
<comment type="caution">
    <text evidence="9">Lacks conserved residue(s) required for the propagation of feature annotation.</text>
</comment>
<dbReference type="InterPro" id="IPR004764">
    <property type="entry name" value="MdtF-like"/>
</dbReference>
<evidence type="ECO:0000256" key="6">
    <source>
        <dbReference type="ARBA" id="ARBA00022692"/>
    </source>
</evidence>
<dbReference type="PANTHER" id="PTHR32063">
    <property type="match status" value="1"/>
</dbReference>
<dbReference type="PANTHER" id="PTHR32063:SF76">
    <property type="entry name" value="EFFLUX PUMP MEMBRANE TRANSPORTER"/>
    <property type="match status" value="1"/>
</dbReference>
<keyword evidence="5 9" id="KW-0997">Cell inner membrane</keyword>
<dbReference type="GO" id="GO:0005886">
    <property type="term" value="C:plasma membrane"/>
    <property type="evidence" value="ECO:0007669"/>
    <property type="project" value="UniProtKB-SubCell"/>
</dbReference>
<protein>
    <recommendedName>
        <fullName evidence="9">Efflux pump membrane transporter</fullName>
    </recommendedName>
</protein>
<dbReference type="EMBL" id="JABZMI010000021">
    <property type="protein sequence ID" value="MBF1163875.1"/>
    <property type="molecule type" value="Genomic_DNA"/>
</dbReference>